<evidence type="ECO:0000313" key="1">
    <source>
        <dbReference type="EMBL" id="HIY66194.1"/>
    </source>
</evidence>
<dbReference type="Proteomes" id="UP000824005">
    <property type="component" value="Unassembled WGS sequence"/>
</dbReference>
<organism evidence="1 2">
    <name type="scientific">Candidatus Agrococcus pullicola</name>
    <dbReference type="NCBI Taxonomy" id="2838429"/>
    <lineage>
        <taxon>Bacteria</taxon>
        <taxon>Bacillati</taxon>
        <taxon>Actinomycetota</taxon>
        <taxon>Actinomycetes</taxon>
        <taxon>Micrococcales</taxon>
        <taxon>Microbacteriaceae</taxon>
        <taxon>Agrococcus</taxon>
    </lineage>
</organism>
<proteinExistence type="predicted"/>
<dbReference type="InterPro" id="IPR007061">
    <property type="entry name" value="MST-like"/>
</dbReference>
<protein>
    <submittedName>
        <fullName evidence="1">DinB family protein</fullName>
    </submittedName>
</protein>
<dbReference type="Gene3D" id="1.20.120.450">
    <property type="entry name" value="dinb family like domain"/>
    <property type="match status" value="1"/>
</dbReference>
<dbReference type="AlphaFoldDB" id="A0A9D1YUR6"/>
<gene>
    <name evidence="1" type="ORF">H9830_07955</name>
</gene>
<dbReference type="InterPro" id="IPR034660">
    <property type="entry name" value="DinB/YfiT-like"/>
</dbReference>
<dbReference type="SUPFAM" id="SSF109854">
    <property type="entry name" value="DinB/YfiT-like putative metalloenzymes"/>
    <property type="match status" value="1"/>
</dbReference>
<evidence type="ECO:0000313" key="2">
    <source>
        <dbReference type="Proteomes" id="UP000824005"/>
    </source>
</evidence>
<reference evidence="1" key="1">
    <citation type="journal article" date="2021" name="PeerJ">
        <title>Extensive microbial diversity within the chicken gut microbiome revealed by metagenomics and culture.</title>
        <authorList>
            <person name="Gilroy R."/>
            <person name="Ravi A."/>
            <person name="Getino M."/>
            <person name="Pursley I."/>
            <person name="Horton D.L."/>
            <person name="Alikhan N.F."/>
            <person name="Baker D."/>
            <person name="Gharbi K."/>
            <person name="Hall N."/>
            <person name="Watson M."/>
            <person name="Adriaenssens E.M."/>
            <person name="Foster-Nyarko E."/>
            <person name="Jarju S."/>
            <person name="Secka A."/>
            <person name="Antonio M."/>
            <person name="Oren A."/>
            <person name="Chaudhuri R.R."/>
            <person name="La Ragione R."/>
            <person name="Hildebrand F."/>
            <person name="Pallen M.J."/>
        </authorList>
    </citation>
    <scope>NUCLEOTIDE SEQUENCE</scope>
    <source>
        <strain evidence="1">ChiGjej1B1-98</strain>
    </source>
</reference>
<accession>A0A9D1YUR6</accession>
<reference evidence="1" key="2">
    <citation type="submission" date="2021-04" db="EMBL/GenBank/DDBJ databases">
        <authorList>
            <person name="Gilroy R."/>
        </authorList>
    </citation>
    <scope>NUCLEOTIDE SEQUENCE</scope>
    <source>
        <strain evidence="1">ChiGjej1B1-98</strain>
    </source>
</reference>
<dbReference type="Pfam" id="PF04978">
    <property type="entry name" value="MST"/>
    <property type="match status" value="1"/>
</dbReference>
<dbReference type="EMBL" id="DXDC01000232">
    <property type="protein sequence ID" value="HIY66194.1"/>
    <property type="molecule type" value="Genomic_DNA"/>
</dbReference>
<name>A0A9D1YUR6_9MICO</name>
<sequence>MDYDSKAMLKSYLQESRDAVLWKLEGLSERQVRWPQTGTGTNLLGLVKHLASIEFGYFGDSFGRPGPDLPWMHEAAENNADMYATAEESAAWIVDLYRRSWAHADITIDELPLDAVGFVPWWQPAKREVTLHRILVHVATETARHAGHADIVRESIDDTVGLRHRHDNLPRTERGWWEAYHQRLLTIAQEFEDSGTAPWSPE</sequence>
<comment type="caution">
    <text evidence="1">The sequence shown here is derived from an EMBL/GenBank/DDBJ whole genome shotgun (WGS) entry which is preliminary data.</text>
</comment>